<proteinExistence type="predicted"/>
<dbReference type="GO" id="GO:0032259">
    <property type="term" value="P:methylation"/>
    <property type="evidence" value="ECO:0007669"/>
    <property type="project" value="UniProtKB-KW"/>
</dbReference>
<dbReference type="CDD" id="cd02440">
    <property type="entry name" value="AdoMet_MTases"/>
    <property type="match status" value="1"/>
</dbReference>
<sequence>MTVTAHRTGLAVRDEQLRELMDDPGCDRRRLDATLRRFGTVNRLVSGWGAVYRDRLRPFLAEHGRPARVLDLGSGGGDLVVRLAGLAARDGLAVEWLGVDPDPRAHAVATARAPTPSITFEQSDAEALVARGERFDAVISNHVLHHLDAAALASFTSLSAQLSSGIVLHSDIERSRTAYALYTVGITPFAPGTFLRTDGLRSIRRSFRRHELGEVLGDRWQVERPVPFRLLASRRADG</sequence>
<keyword evidence="6" id="KW-1185">Reference proteome</keyword>
<comment type="caution">
    <text evidence="5">The sequence shown here is derived from an EMBL/GenBank/DDBJ whole genome shotgun (WGS) entry which is preliminary data.</text>
</comment>
<dbReference type="Proteomes" id="UP000033956">
    <property type="component" value="Unassembled WGS sequence"/>
</dbReference>
<dbReference type="SUPFAM" id="SSF53335">
    <property type="entry name" value="S-adenosyl-L-methionine-dependent methyltransferases"/>
    <property type="match status" value="1"/>
</dbReference>
<dbReference type="InterPro" id="IPR041698">
    <property type="entry name" value="Methyltransf_25"/>
</dbReference>
<dbReference type="InterPro" id="IPR029063">
    <property type="entry name" value="SAM-dependent_MTases_sf"/>
</dbReference>
<name>A0A0M2H2M3_9MICO</name>
<dbReference type="EMBL" id="JYIZ01000046">
    <property type="protein sequence ID" value="KJL40513.1"/>
    <property type="molecule type" value="Genomic_DNA"/>
</dbReference>
<gene>
    <name evidence="5" type="primary">ubiG</name>
    <name evidence="5" type="ORF">RS81_01597</name>
</gene>
<dbReference type="Gene3D" id="3.40.50.150">
    <property type="entry name" value="Vaccinia Virus protein VP39"/>
    <property type="match status" value="1"/>
</dbReference>
<dbReference type="PANTHER" id="PTHR43464">
    <property type="entry name" value="METHYLTRANSFERASE"/>
    <property type="match status" value="1"/>
</dbReference>
<dbReference type="PATRIC" id="fig|92835.4.peg.1616"/>
<evidence type="ECO:0000256" key="1">
    <source>
        <dbReference type="ARBA" id="ARBA00022603"/>
    </source>
</evidence>
<accession>A0A0M2H2M3</accession>
<feature type="domain" description="Methyltransferase" evidence="4">
    <location>
        <begin position="69"/>
        <end position="154"/>
    </location>
</feature>
<protein>
    <submittedName>
        <fullName evidence="5">Ubiquinone biosynthesis O-methyltransferase</fullName>
        <ecNumber evidence="5">2.1.1.222</ecNumber>
    </submittedName>
</protein>
<dbReference type="STRING" id="92835.RS81_01597"/>
<evidence type="ECO:0000313" key="5">
    <source>
        <dbReference type="EMBL" id="KJL40513.1"/>
    </source>
</evidence>
<dbReference type="GO" id="GO:0102208">
    <property type="term" value="F:2-polyprenyl-6-hydroxyphenol methylase activity"/>
    <property type="evidence" value="ECO:0007669"/>
    <property type="project" value="UniProtKB-EC"/>
</dbReference>
<organism evidence="5 6">
    <name type="scientific">Microbacterium terrae</name>
    <dbReference type="NCBI Taxonomy" id="69369"/>
    <lineage>
        <taxon>Bacteria</taxon>
        <taxon>Bacillati</taxon>
        <taxon>Actinomycetota</taxon>
        <taxon>Actinomycetes</taxon>
        <taxon>Micrococcales</taxon>
        <taxon>Microbacteriaceae</taxon>
        <taxon>Microbacterium</taxon>
    </lineage>
</organism>
<dbReference type="PANTHER" id="PTHR43464:SF19">
    <property type="entry name" value="UBIQUINONE BIOSYNTHESIS O-METHYLTRANSFERASE, MITOCHONDRIAL"/>
    <property type="match status" value="1"/>
</dbReference>
<dbReference type="Pfam" id="PF13649">
    <property type="entry name" value="Methyltransf_25"/>
    <property type="match status" value="1"/>
</dbReference>
<evidence type="ECO:0000256" key="3">
    <source>
        <dbReference type="ARBA" id="ARBA00022691"/>
    </source>
</evidence>
<dbReference type="EC" id="2.1.1.222" evidence="5"/>
<keyword evidence="5" id="KW-0830">Ubiquinone</keyword>
<dbReference type="RefSeq" id="WP_271180720.1">
    <property type="nucleotide sequence ID" value="NZ_BAAAUP010000003.1"/>
</dbReference>
<keyword evidence="1 5" id="KW-0489">Methyltransferase</keyword>
<evidence type="ECO:0000313" key="6">
    <source>
        <dbReference type="Proteomes" id="UP000033956"/>
    </source>
</evidence>
<keyword evidence="2 5" id="KW-0808">Transferase</keyword>
<dbReference type="AlphaFoldDB" id="A0A0M2H2M3"/>
<keyword evidence="3" id="KW-0949">S-adenosyl-L-methionine</keyword>
<evidence type="ECO:0000256" key="2">
    <source>
        <dbReference type="ARBA" id="ARBA00022679"/>
    </source>
</evidence>
<evidence type="ECO:0000259" key="4">
    <source>
        <dbReference type="Pfam" id="PF13649"/>
    </source>
</evidence>
<reference evidence="5 6" key="1">
    <citation type="submission" date="2015-02" db="EMBL/GenBank/DDBJ databases">
        <title>Draft genome sequences of ten Microbacterium spp. with emphasis on heavy metal contaminated environments.</title>
        <authorList>
            <person name="Corretto E."/>
        </authorList>
    </citation>
    <scope>NUCLEOTIDE SEQUENCE [LARGE SCALE GENOMIC DNA]</scope>
    <source>
        <strain evidence="5 6">DSM 12510</strain>
    </source>
</reference>
<dbReference type="NCBIfam" id="NF004851">
    <property type="entry name" value="PRK06202.1"/>
    <property type="match status" value="1"/>
</dbReference>